<protein>
    <submittedName>
        <fullName evidence="2">Uncharacterized protein</fullName>
    </submittedName>
</protein>
<dbReference type="Proteomes" id="UP000429607">
    <property type="component" value="Unassembled WGS sequence"/>
</dbReference>
<evidence type="ECO:0000313" key="2">
    <source>
        <dbReference type="EMBL" id="KAE9345383.1"/>
    </source>
</evidence>
<dbReference type="EMBL" id="QXFT01000387">
    <property type="protein sequence ID" value="KAE9345383.1"/>
    <property type="molecule type" value="Genomic_DNA"/>
</dbReference>
<sequence length="156" mass="17550">MSSTEPSQVRRLLATFLATEVLPSVLGATPSHARFLRAPVHLASPSPSVTTTETFRGCQMPTALFLTPFAPFVLLAKSIRQHRHLATSELAFDFFSLDRARACHLHRRRFVSCNLSTTFGLHDAQRRDFKFLPLRAHHTLFGSSCTLVVYVTKEIR</sequence>
<dbReference type="Proteomes" id="UP000434957">
    <property type="component" value="Unassembled WGS sequence"/>
</dbReference>
<gene>
    <name evidence="1" type="ORF">PR001_g7425</name>
    <name evidence="2" type="ORF">PR003_g7974</name>
</gene>
<evidence type="ECO:0000313" key="4">
    <source>
        <dbReference type="Proteomes" id="UP000434957"/>
    </source>
</evidence>
<proteinExistence type="predicted"/>
<reference evidence="2 4" key="1">
    <citation type="submission" date="2018-08" db="EMBL/GenBank/DDBJ databases">
        <title>Genomic investigation of the strawberry pathogen Phytophthora fragariae indicates pathogenicity is determined by transcriptional variation in three key races.</title>
        <authorList>
            <person name="Adams T.M."/>
            <person name="Armitage A.D."/>
            <person name="Sobczyk M.K."/>
            <person name="Bates H.J."/>
            <person name="Dunwell J.M."/>
            <person name="Nellist C.F."/>
            <person name="Harrison R.J."/>
        </authorList>
    </citation>
    <scope>NUCLEOTIDE SEQUENCE [LARGE SCALE GENOMIC DNA]</scope>
    <source>
        <strain evidence="1 3">SCRP249</strain>
        <strain evidence="2 4">SCRP333</strain>
    </source>
</reference>
<dbReference type="AlphaFoldDB" id="A0A6A4FYW6"/>
<evidence type="ECO:0000313" key="3">
    <source>
        <dbReference type="Proteomes" id="UP000429607"/>
    </source>
</evidence>
<dbReference type="EMBL" id="QXFV01000370">
    <property type="protein sequence ID" value="KAE9039613.1"/>
    <property type="molecule type" value="Genomic_DNA"/>
</dbReference>
<keyword evidence="4" id="KW-1185">Reference proteome</keyword>
<evidence type="ECO:0000313" key="1">
    <source>
        <dbReference type="EMBL" id="KAE9039613.1"/>
    </source>
</evidence>
<comment type="caution">
    <text evidence="2">The sequence shown here is derived from an EMBL/GenBank/DDBJ whole genome shotgun (WGS) entry which is preliminary data.</text>
</comment>
<organism evidence="2 4">
    <name type="scientific">Phytophthora rubi</name>
    <dbReference type="NCBI Taxonomy" id="129364"/>
    <lineage>
        <taxon>Eukaryota</taxon>
        <taxon>Sar</taxon>
        <taxon>Stramenopiles</taxon>
        <taxon>Oomycota</taxon>
        <taxon>Peronosporomycetes</taxon>
        <taxon>Peronosporales</taxon>
        <taxon>Peronosporaceae</taxon>
        <taxon>Phytophthora</taxon>
    </lineage>
</organism>
<accession>A0A6A4FYW6</accession>
<name>A0A6A4FYW6_9STRA</name>